<feature type="domain" description="MannoseP isomerase/GMP-like beta-helix" evidence="9">
    <location>
        <begin position="291"/>
        <end position="346"/>
    </location>
</feature>
<proteinExistence type="inferred from homology"/>
<comment type="similarity">
    <text evidence="1">Belongs to the mannose-6-phosphate isomerase type 2 family.</text>
</comment>
<dbReference type="InterPro" id="IPR029044">
    <property type="entry name" value="Nucleotide-diphossugar_trans"/>
</dbReference>
<keyword evidence="11" id="KW-1185">Reference proteome</keyword>
<organism evidence="10 11">
    <name type="scientific">Thalassoglobus neptunius</name>
    <dbReference type="NCBI Taxonomy" id="1938619"/>
    <lineage>
        <taxon>Bacteria</taxon>
        <taxon>Pseudomonadati</taxon>
        <taxon>Planctomycetota</taxon>
        <taxon>Planctomycetia</taxon>
        <taxon>Planctomycetales</taxon>
        <taxon>Planctomycetaceae</taxon>
        <taxon>Thalassoglobus</taxon>
    </lineage>
</organism>
<dbReference type="EC" id="2.7.7.13" evidence="2"/>
<evidence type="ECO:0000256" key="7">
    <source>
        <dbReference type="ARBA" id="ARBA00047343"/>
    </source>
</evidence>
<dbReference type="PANTHER" id="PTHR46390">
    <property type="entry name" value="MANNOSE-1-PHOSPHATE GUANYLYLTRANSFERASE"/>
    <property type="match status" value="1"/>
</dbReference>
<evidence type="ECO:0000259" key="9">
    <source>
        <dbReference type="Pfam" id="PF22640"/>
    </source>
</evidence>
<dbReference type="OrthoDB" id="9806359at2"/>
<evidence type="ECO:0000256" key="1">
    <source>
        <dbReference type="ARBA" id="ARBA00006115"/>
    </source>
</evidence>
<dbReference type="GO" id="GO:0009298">
    <property type="term" value="P:GDP-mannose biosynthetic process"/>
    <property type="evidence" value="ECO:0007669"/>
    <property type="project" value="TreeGrafter"/>
</dbReference>
<dbReference type="Proteomes" id="UP000317243">
    <property type="component" value="Unassembled WGS sequence"/>
</dbReference>
<reference evidence="10 11" key="1">
    <citation type="submission" date="2019-02" db="EMBL/GenBank/DDBJ databases">
        <title>Deep-cultivation of Planctomycetes and their phenomic and genomic characterization uncovers novel biology.</title>
        <authorList>
            <person name="Wiegand S."/>
            <person name="Jogler M."/>
            <person name="Boedeker C."/>
            <person name="Pinto D."/>
            <person name="Vollmers J."/>
            <person name="Rivas-Marin E."/>
            <person name="Kohn T."/>
            <person name="Peeters S.H."/>
            <person name="Heuer A."/>
            <person name="Rast P."/>
            <person name="Oberbeckmann S."/>
            <person name="Bunk B."/>
            <person name="Jeske O."/>
            <person name="Meyerdierks A."/>
            <person name="Storesund J.E."/>
            <person name="Kallscheuer N."/>
            <person name="Luecker S."/>
            <person name="Lage O.M."/>
            <person name="Pohl T."/>
            <person name="Merkel B.J."/>
            <person name="Hornburger P."/>
            <person name="Mueller R.-W."/>
            <person name="Bruemmer F."/>
            <person name="Labrenz M."/>
            <person name="Spormann A.M."/>
            <person name="Op Den Camp H."/>
            <person name="Overmann J."/>
            <person name="Amann R."/>
            <person name="Jetten M.S.M."/>
            <person name="Mascher T."/>
            <person name="Medema M.H."/>
            <person name="Devos D.P."/>
            <person name="Kaster A.-K."/>
            <person name="Ovreas L."/>
            <person name="Rohde M."/>
            <person name="Galperin M.Y."/>
            <person name="Jogler C."/>
        </authorList>
    </citation>
    <scope>NUCLEOTIDE SEQUENCE [LARGE SCALE GENOMIC DNA]</scope>
    <source>
        <strain evidence="10 11">KOR42</strain>
    </source>
</reference>
<dbReference type="Pfam" id="PF22640">
    <property type="entry name" value="ManC_GMP_beta-helix"/>
    <property type="match status" value="1"/>
</dbReference>
<dbReference type="Pfam" id="PF00483">
    <property type="entry name" value="NTP_transferase"/>
    <property type="match status" value="1"/>
</dbReference>
<name>A0A5C5X8T0_9PLAN</name>
<dbReference type="AlphaFoldDB" id="A0A5C5X8T0"/>
<evidence type="ECO:0000256" key="5">
    <source>
        <dbReference type="ARBA" id="ARBA00022741"/>
    </source>
</evidence>
<evidence type="ECO:0000256" key="3">
    <source>
        <dbReference type="ARBA" id="ARBA00022679"/>
    </source>
</evidence>
<dbReference type="InterPro" id="IPR051161">
    <property type="entry name" value="Mannose-6P_isomerase_type2"/>
</dbReference>
<keyword evidence="6" id="KW-0342">GTP-binding</keyword>
<dbReference type="FunFam" id="3.90.550.10:FF:000046">
    <property type="entry name" value="Mannose-1-phosphate guanylyltransferase (GDP)"/>
    <property type="match status" value="1"/>
</dbReference>
<evidence type="ECO:0000256" key="6">
    <source>
        <dbReference type="ARBA" id="ARBA00023134"/>
    </source>
</evidence>
<dbReference type="GO" id="GO:0004475">
    <property type="term" value="F:mannose-1-phosphate guanylyltransferase (GTP) activity"/>
    <property type="evidence" value="ECO:0007669"/>
    <property type="project" value="UniProtKB-EC"/>
</dbReference>
<dbReference type="InterPro" id="IPR049577">
    <property type="entry name" value="GMPP_N"/>
</dbReference>
<evidence type="ECO:0000256" key="4">
    <source>
        <dbReference type="ARBA" id="ARBA00022695"/>
    </source>
</evidence>
<dbReference type="Gene3D" id="3.90.550.10">
    <property type="entry name" value="Spore Coat Polysaccharide Biosynthesis Protein SpsA, Chain A"/>
    <property type="match status" value="1"/>
</dbReference>
<feature type="domain" description="Nucleotidyl transferase" evidence="8">
    <location>
        <begin position="4"/>
        <end position="284"/>
    </location>
</feature>
<evidence type="ECO:0000313" key="11">
    <source>
        <dbReference type="Proteomes" id="UP000317243"/>
    </source>
</evidence>
<dbReference type="RefSeq" id="WP_146509275.1">
    <property type="nucleotide sequence ID" value="NZ_SIHI01000001.1"/>
</dbReference>
<evidence type="ECO:0000313" key="10">
    <source>
        <dbReference type="EMBL" id="TWT58703.1"/>
    </source>
</evidence>
<dbReference type="CDD" id="cd02509">
    <property type="entry name" value="GDP-M1P_Guanylyltransferase"/>
    <property type="match status" value="1"/>
</dbReference>
<dbReference type="PANTHER" id="PTHR46390:SF1">
    <property type="entry name" value="MANNOSE-1-PHOSPHATE GUANYLYLTRANSFERASE"/>
    <property type="match status" value="1"/>
</dbReference>
<keyword evidence="3" id="KW-0808">Transferase</keyword>
<dbReference type="InterPro" id="IPR054566">
    <property type="entry name" value="ManC/GMP-like_b-helix"/>
</dbReference>
<protein>
    <recommendedName>
        <fullName evidence="2">mannose-1-phosphate guanylyltransferase</fullName>
        <ecNumber evidence="2">2.7.7.13</ecNumber>
    </recommendedName>
</protein>
<dbReference type="InterPro" id="IPR005835">
    <property type="entry name" value="NTP_transferase_dom"/>
</dbReference>
<dbReference type="SUPFAM" id="SSF159283">
    <property type="entry name" value="Guanosine diphospho-D-mannose pyrophosphorylase/mannose-6-phosphate isomerase linker domain"/>
    <property type="match status" value="1"/>
</dbReference>
<dbReference type="EMBL" id="SIHI01000001">
    <property type="protein sequence ID" value="TWT58703.1"/>
    <property type="molecule type" value="Genomic_DNA"/>
</dbReference>
<keyword evidence="5" id="KW-0547">Nucleotide-binding</keyword>
<evidence type="ECO:0000259" key="8">
    <source>
        <dbReference type="Pfam" id="PF00483"/>
    </source>
</evidence>
<accession>A0A5C5X8T0</accession>
<comment type="caution">
    <text evidence="10">The sequence shown here is derived from an EMBL/GenBank/DDBJ whole genome shotgun (WGS) entry which is preliminary data.</text>
</comment>
<dbReference type="SUPFAM" id="SSF53448">
    <property type="entry name" value="Nucleotide-diphospho-sugar transferases"/>
    <property type="match status" value="1"/>
</dbReference>
<keyword evidence="4" id="KW-0548">Nucleotidyltransferase</keyword>
<gene>
    <name evidence="10" type="primary">algA</name>
    <name evidence="10" type="ORF">KOR42_20890</name>
</gene>
<comment type="catalytic activity">
    <reaction evidence="7">
        <text>alpha-D-mannose 1-phosphate + GTP + H(+) = GDP-alpha-D-mannose + diphosphate</text>
        <dbReference type="Rhea" id="RHEA:15229"/>
        <dbReference type="ChEBI" id="CHEBI:15378"/>
        <dbReference type="ChEBI" id="CHEBI:33019"/>
        <dbReference type="ChEBI" id="CHEBI:37565"/>
        <dbReference type="ChEBI" id="CHEBI:57527"/>
        <dbReference type="ChEBI" id="CHEBI:58409"/>
        <dbReference type="EC" id="2.7.7.13"/>
    </reaction>
</comment>
<dbReference type="GO" id="GO:0005525">
    <property type="term" value="F:GTP binding"/>
    <property type="evidence" value="ECO:0007669"/>
    <property type="project" value="UniProtKB-KW"/>
</dbReference>
<sequence length="355" mass="39805">MLHAVIMAGGSGTRFWPLSRRLSPKQFLTLGRKRSLIQSVYDRCHPMIASERFWVVTNQQLTSTTQEHLPRIPVSQIIAEPCGRNTAPCIGLAALLIEAADPEATMVVMPADHVIQDYQKFQNAIAMAEEALENSPEELILFGIPPVSPETGYGYIEVSKSDSQQLHQVVGFREKPDLETAKSYVEQGRFLWNSGIFVWRASTILSAIRTHQPEIGRYLDELRSHIGTEQWNEALQKTFPLMPSVSIDYAVLEHEMKLSVVEAKFDWDDVGSWEAMSRLNPQDEAGNTSIGRTCVVDSNDCIIHSSGEQVVTLLGMENCIVVHTLDATLVADRSDQNAIRELVKRLEEQGYDRVL</sequence>
<evidence type="ECO:0000256" key="2">
    <source>
        <dbReference type="ARBA" id="ARBA00012387"/>
    </source>
</evidence>